<comment type="caution">
    <text evidence="7">The sequence shown here is derived from an EMBL/GenBank/DDBJ whole genome shotgun (WGS) entry which is preliminary data.</text>
</comment>
<evidence type="ECO:0000256" key="1">
    <source>
        <dbReference type="ARBA" id="ARBA00004430"/>
    </source>
</evidence>
<reference evidence="7" key="2">
    <citation type="submission" date="2017-10" db="EMBL/GenBank/DDBJ databases">
        <title>Ladona fulva Genome sequencing and assembly.</title>
        <authorList>
            <person name="Murali S."/>
            <person name="Richards S."/>
            <person name="Bandaranaike D."/>
            <person name="Bellair M."/>
            <person name="Blankenburg K."/>
            <person name="Chao H."/>
            <person name="Dinh H."/>
            <person name="Doddapaneni H."/>
            <person name="Dugan-Rocha S."/>
            <person name="Elkadiri S."/>
            <person name="Gnanaolivu R."/>
            <person name="Hernandez B."/>
            <person name="Skinner E."/>
            <person name="Javaid M."/>
            <person name="Lee S."/>
            <person name="Li M."/>
            <person name="Ming W."/>
            <person name="Munidasa M."/>
            <person name="Muniz J."/>
            <person name="Nguyen L."/>
            <person name="Hughes D."/>
            <person name="Osuji N."/>
            <person name="Pu L.-L."/>
            <person name="Puazo M."/>
            <person name="Qu C."/>
            <person name="Quiroz J."/>
            <person name="Raj R."/>
            <person name="Weissenberger G."/>
            <person name="Xin Y."/>
            <person name="Zou X."/>
            <person name="Han Y."/>
            <person name="Worley K."/>
            <person name="Muzny D."/>
            <person name="Gibbs R."/>
        </authorList>
    </citation>
    <scope>NUCLEOTIDE SEQUENCE</scope>
    <source>
        <strain evidence="7">Sampled in the wild</strain>
    </source>
</reference>
<evidence type="ECO:0000256" key="3">
    <source>
        <dbReference type="ARBA" id="ARBA00022737"/>
    </source>
</evidence>
<dbReference type="GO" id="GO:0005930">
    <property type="term" value="C:axoneme"/>
    <property type="evidence" value="ECO:0007669"/>
    <property type="project" value="UniProtKB-SubCell"/>
</dbReference>
<dbReference type="AlphaFoldDB" id="A0A8K0P1K8"/>
<evidence type="ECO:0000313" key="7">
    <source>
        <dbReference type="EMBL" id="KAG8229672.1"/>
    </source>
</evidence>
<dbReference type="FunFam" id="2.30.29.170:FF:000004">
    <property type="entry name" value="EF-hand domain containing 2"/>
    <property type="match status" value="1"/>
</dbReference>
<dbReference type="SMART" id="SM00676">
    <property type="entry name" value="DM10"/>
    <property type="match status" value="3"/>
</dbReference>
<keyword evidence="3" id="KW-0677">Repeat</keyword>
<feature type="domain" description="DM10" evidence="6">
    <location>
        <begin position="229"/>
        <end position="349"/>
    </location>
</feature>
<dbReference type="InterPro" id="IPR006602">
    <property type="entry name" value="DM10_dom"/>
</dbReference>
<evidence type="ECO:0000256" key="4">
    <source>
        <dbReference type="ARBA" id="ARBA00023212"/>
    </source>
</evidence>
<keyword evidence="8" id="KW-1185">Reference proteome</keyword>
<sequence length="579" mass="67729">MYQNLLIIEIVDKFHLSQTTKFKNGYPLCTPVIHGIGKQPLDVDSVEFFQPVNPVRLDPEMTYGKKKQVMTFVLPQFYQYSNKTLTFHAYFKQSVLESPLEHDRVRQVKIHYFLEDDTITIIEPEVKNSGFTQGRLVRRNKIVKNDLGDTYTWKDFNIGIDICIYGIVYHIVNCDAYTKEYLSSQGIILGDPEEMPKDPYTERRKNVERQQLVTMPHPDDKLKRFLEYDGKVLRFNVVWDSRDQEFGEVRPYMLNYYLSDDTVEVREVRKTNDGRDPFPLLLRRQKLPKNWKDLPANFPSLVMEITEKEVSEFYTPSDLMVGNTICVLGRRFLIYDCDAFTRRYFQDVLRITQGQAISIEEKPPASPKRVRGRTCTFQILLDNLRNSKLYIFPRFNSGMNALNYHFFTYSQEIPPHIGIGAPEDSLQSCFNLQPQRPKPDFIKYLVNAGKVLRYTAKLDWVHPEDQDRRFVISYCLADGKVQIQELENRSTGIPGGRFLRAMLLPKHNTNPDDPEYYSPADFGIGCRVIAFGHHFIITGADLFVYRYMEENPDKFRPDIIEGVRNHLIETRVIKPDENE</sequence>
<dbReference type="GO" id="GO:0000281">
    <property type="term" value="P:mitotic cytokinesis"/>
    <property type="evidence" value="ECO:0007669"/>
    <property type="project" value="TreeGrafter"/>
</dbReference>
<feature type="domain" description="DM10" evidence="6">
    <location>
        <begin position="81"/>
        <end position="186"/>
    </location>
</feature>
<organism evidence="7 8">
    <name type="scientific">Ladona fulva</name>
    <name type="common">Scarce chaser dragonfly</name>
    <name type="synonym">Libellula fulva</name>
    <dbReference type="NCBI Taxonomy" id="123851"/>
    <lineage>
        <taxon>Eukaryota</taxon>
        <taxon>Metazoa</taxon>
        <taxon>Ecdysozoa</taxon>
        <taxon>Arthropoda</taxon>
        <taxon>Hexapoda</taxon>
        <taxon>Insecta</taxon>
        <taxon>Pterygota</taxon>
        <taxon>Palaeoptera</taxon>
        <taxon>Odonata</taxon>
        <taxon>Epiprocta</taxon>
        <taxon>Anisoptera</taxon>
        <taxon>Libelluloidea</taxon>
        <taxon>Libellulidae</taxon>
        <taxon>Ladona</taxon>
    </lineage>
</organism>
<accession>A0A8K0P1K8</accession>
<reference evidence="7" key="1">
    <citation type="submission" date="2013-04" db="EMBL/GenBank/DDBJ databases">
        <authorList>
            <person name="Qu J."/>
            <person name="Murali S.C."/>
            <person name="Bandaranaike D."/>
            <person name="Bellair M."/>
            <person name="Blankenburg K."/>
            <person name="Chao H."/>
            <person name="Dinh H."/>
            <person name="Doddapaneni H."/>
            <person name="Downs B."/>
            <person name="Dugan-Rocha S."/>
            <person name="Elkadiri S."/>
            <person name="Gnanaolivu R.D."/>
            <person name="Hernandez B."/>
            <person name="Javaid M."/>
            <person name="Jayaseelan J.C."/>
            <person name="Lee S."/>
            <person name="Li M."/>
            <person name="Ming W."/>
            <person name="Munidasa M."/>
            <person name="Muniz J."/>
            <person name="Nguyen L."/>
            <person name="Ongeri F."/>
            <person name="Osuji N."/>
            <person name="Pu L.-L."/>
            <person name="Puazo M."/>
            <person name="Qu C."/>
            <person name="Quiroz J."/>
            <person name="Raj R."/>
            <person name="Weissenberger G."/>
            <person name="Xin Y."/>
            <person name="Zou X."/>
            <person name="Han Y."/>
            <person name="Richards S."/>
            <person name="Worley K."/>
            <person name="Muzny D."/>
            <person name="Gibbs R."/>
        </authorList>
    </citation>
    <scope>NUCLEOTIDE SEQUENCE</scope>
    <source>
        <strain evidence="7">Sampled in the wild</strain>
    </source>
</reference>
<dbReference type="Gene3D" id="2.30.29.170">
    <property type="match status" value="3"/>
</dbReference>
<dbReference type="FunFam" id="2.30.29.170:FF:000002">
    <property type="entry name" value="EF-hand domain (C-terminal) containing 1"/>
    <property type="match status" value="1"/>
</dbReference>
<dbReference type="Pfam" id="PF06565">
    <property type="entry name" value="DM10_dom"/>
    <property type="match status" value="3"/>
</dbReference>
<evidence type="ECO:0000313" key="8">
    <source>
        <dbReference type="Proteomes" id="UP000792457"/>
    </source>
</evidence>
<comment type="subcellular location">
    <subcellularLocation>
        <location evidence="1">Cytoplasm</location>
        <location evidence="1">Cytoskeleton</location>
        <location evidence="1">Cilium axoneme</location>
    </subcellularLocation>
</comment>
<dbReference type="OrthoDB" id="10255210at2759"/>
<evidence type="ECO:0000259" key="6">
    <source>
        <dbReference type="PROSITE" id="PS51336"/>
    </source>
</evidence>
<dbReference type="Proteomes" id="UP000792457">
    <property type="component" value="Unassembled WGS sequence"/>
</dbReference>
<dbReference type="PANTHER" id="PTHR12086:SF9">
    <property type="entry name" value="EF-HAND DOMAIN-CONTAINING PROTEIN 1"/>
    <property type="match status" value="1"/>
</dbReference>
<dbReference type="GO" id="GO:0007052">
    <property type="term" value="P:mitotic spindle organization"/>
    <property type="evidence" value="ECO:0007669"/>
    <property type="project" value="TreeGrafter"/>
</dbReference>
<keyword evidence="2" id="KW-0963">Cytoplasm</keyword>
<dbReference type="GO" id="GO:0072686">
    <property type="term" value="C:mitotic spindle"/>
    <property type="evidence" value="ECO:0007669"/>
    <property type="project" value="TreeGrafter"/>
</dbReference>
<proteinExistence type="predicted"/>
<dbReference type="FunFam" id="2.30.29.170:FF:000001">
    <property type="entry name" value="EF-hand domain containing 1"/>
    <property type="match status" value="1"/>
</dbReference>
<protein>
    <recommendedName>
        <fullName evidence="6">DM10 domain-containing protein</fullName>
    </recommendedName>
</protein>
<dbReference type="InterPro" id="IPR040193">
    <property type="entry name" value="EFHC1/EFHC2/EFHB"/>
</dbReference>
<dbReference type="EMBL" id="KZ308440">
    <property type="protein sequence ID" value="KAG8229672.1"/>
    <property type="molecule type" value="Genomic_DNA"/>
</dbReference>
<keyword evidence="5" id="KW-0966">Cell projection</keyword>
<evidence type="ECO:0000256" key="2">
    <source>
        <dbReference type="ARBA" id="ARBA00022490"/>
    </source>
</evidence>
<keyword evidence="4" id="KW-0206">Cytoskeleton</keyword>
<evidence type="ECO:0000256" key="5">
    <source>
        <dbReference type="ARBA" id="ARBA00023273"/>
    </source>
</evidence>
<name>A0A8K0P1K8_LADFU</name>
<gene>
    <name evidence="7" type="ORF">J437_LFUL010004</name>
</gene>
<dbReference type="PROSITE" id="PS51336">
    <property type="entry name" value="DM10"/>
    <property type="match status" value="3"/>
</dbReference>
<dbReference type="PANTHER" id="PTHR12086">
    <property type="entry name" value="EF-HAND DOMAIN C-TERMINAL CONTAINING PROTEIN"/>
    <property type="match status" value="1"/>
</dbReference>
<dbReference type="GO" id="GO:0043014">
    <property type="term" value="F:alpha-tubulin binding"/>
    <property type="evidence" value="ECO:0007669"/>
    <property type="project" value="TreeGrafter"/>
</dbReference>
<feature type="domain" description="DM10" evidence="6">
    <location>
        <begin position="448"/>
        <end position="552"/>
    </location>
</feature>
<dbReference type="GO" id="GO:0060285">
    <property type="term" value="P:cilium-dependent cell motility"/>
    <property type="evidence" value="ECO:0007669"/>
    <property type="project" value="TreeGrafter"/>
</dbReference>